<accession>A0A2V5L2W6</accession>
<feature type="transmembrane region" description="Helical" evidence="1">
    <location>
        <begin position="172"/>
        <end position="192"/>
    </location>
</feature>
<keyword evidence="1" id="KW-0472">Membrane</keyword>
<keyword evidence="1" id="KW-0812">Transmembrane</keyword>
<feature type="transmembrane region" description="Helical" evidence="1">
    <location>
        <begin position="136"/>
        <end position="160"/>
    </location>
</feature>
<evidence type="ECO:0000313" key="3">
    <source>
        <dbReference type="Proteomes" id="UP000247832"/>
    </source>
</evidence>
<dbReference type="Proteomes" id="UP000247832">
    <property type="component" value="Unassembled WGS sequence"/>
</dbReference>
<keyword evidence="1" id="KW-1133">Transmembrane helix</keyword>
<feature type="transmembrane region" description="Helical" evidence="1">
    <location>
        <begin position="62"/>
        <end position="83"/>
    </location>
</feature>
<protein>
    <submittedName>
        <fullName evidence="2">Uncharacterized protein</fullName>
    </submittedName>
</protein>
<reference evidence="2 3" key="1">
    <citation type="submission" date="2018-05" db="EMBL/GenBank/DDBJ databases">
        <title>Genetic diversity of glacier-inhabiting Cryobacterium bacteria in China and description of Cryobacterium mengkeensis sp. nov. and Arthrobacter glacialis sp. nov.</title>
        <authorList>
            <person name="Liu Q."/>
            <person name="Xin Y.-H."/>
        </authorList>
    </citation>
    <scope>NUCLEOTIDE SEQUENCE [LARGE SCALE GENOMIC DNA]</scope>
    <source>
        <strain evidence="2 3">LI2</strain>
    </source>
</reference>
<feature type="transmembrane region" description="Helical" evidence="1">
    <location>
        <begin position="28"/>
        <end position="50"/>
    </location>
</feature>
<dbReference type="OrthoDB" id="4925184at2"/>
<dbReference type="RefSeq" id="WP_110502175.1">
    <property type="nucleotide sequence ID" value="NZ_QJVD01000021.1"/>
</dbReference>
<feature type="transmembrane region" description="Helical" evidence="1">
    <location>
        <begin position="95"/>
        <end position="116"/>
    </location>
</feature>
<organism evidence="2 3">
    <name type="scientific">Arthrobacter livingstonensis</name>
    <dbReference type="NCBI Taxonomy" id="670078"/>
    <lineage>
        <taxon>Bacteria</taxon>
        <taxon>Bacillati</taxon>
        <taxon>Actinomycetota</taxon>
        <taxon>Actinomycetes</taxon>
        <taxon>Micrococcales</taxon>
        <taxon>Micrococcaceae</taxon>
        <taxon>Arthrobacter</taxon>
    </lineage>
</organism>
<proteinExistence type="predicted"/>
<dbReference type="AlphaFoldDB" id="A0A2V5L2W6"/>
<evidence type="ECO:0000256" key="1">
    <source>
        <dbReference type="SAM" id="Phobius"/>
    </source>
</evidence>
<evidence type="ECO:0000313" key="2">
    <source>
        <dbReference type="EMBL" id="PYI65721.1"/>
    </source>
</evidence>
<dbReference type="NCBIfam" id="NF042915">
    <property type="entry name" value="MAB_1171c_fam"/>
    <property type="match status" value="1"/>
</dbReference>
<comment type="caution">
    <text evidence="2">The sequence shown here is derived from an EMBL/GenBank/DDBJ whole genome shotgun (WGS) entry which is preliminary data.</text>
</comment>
<sequence length="333" mass="36877">MQYIPAALLWTLALIRLPHARNAHGRHVFWAAFCAAVACTLYSPNVYLVVDAVLGGHNLAKLATLITLMLGFWQFRSAVVVAVSTDQARCRRRLALGRWVLALTGIFAVLGFLFSRPVTTSANLQVAYADEPGMKLFLLSGSSFLVWAGLDLMVTCMRAWRHMHSRAFRAGFLVIAIGCAASCLAITDRVLYGAISHSLHPTTTFTAFLDSTYWPLEVLAVMCIGIGLILPAMQRPVGHLQQSLEARALLVKLRPAWLRATAARREDIIINQSSFELLTPLRRHAKMHLHRRFIEIRDGEMLSGDIAVLLPGDIPLLERAESLLRKNQCIGSS</sequence>
<dbReference type="InterPro" id="IPR050039">
    <property type="entry name" value="MAB_1171c-like"/>
</dbReference>
<keyword evidence="3" id="KW-1185">Reference proteome</keyword>
<name>A0A2V5L2W6_9MICC</name>
<dbReference type="EMBL" id="QJVD01000021">
    <property type="protein sequence ID" value="PYI65721.1"/>
    <property type="molecule type" value="Genomic_DNA"/>
</dbReference>
<gene>
    <name evidence="2" type="ORF">CVV68_16900</name>
</gene>
<feature type="transmembrane region" description="Helical" evidence="1">
    <location>
        <begin position="212"/>
        <end position="233"/>
    </location>
</feature>